<name>A0A7Z0DBY4_9ACTN</name>
<sequence length="268" mass="26642">MARPTGLVRRVTGALATVALLGAAVLVAVQVRQSPTAAPPPAPGAPQSPGPTDSPGPIDSPDPTAPTAPAPQPTADAPAPPAATTGPGLDRVGVTMIATPDSEGGFRVVEYVRLPRPAASLELRPPRLDGAGSALASAEPVAAQVQVTAADQPVEVPQGRVAAPVSLGLPAPADTAQLAYRISGVGTASLPSKAGRWLAALGPLAAAGEATPVMIVVTGPTVLGINCPLLDPPARSCQSGSAPRLATVRALPRPQALVLVQYDAPMPR</sequence>
<gene>
    <name evidence="2" type="ORF">GGQ54_003086</name>
</gene>
<dbReference type="Proteomes" id="UP000527616">
    <property type="component" value="Unassembled WGS sequence"/>
</dbReference>
<protein>
    <submittedName>
        <fullName evidence="2">Uncharacterized protein</fullName>
    </submittedName>
</protein>
<evidence type="ECO:0000313" key="2">
    <source>
        <dbReference type="EMBL" id="NYI72526.1"/>
    </source>
</evidence>
<feature type="compositionally biased region" description="Low complexity" evidence="1">
    <location>
        <begin position="73"/>
        <end position="88"/>
    </location>
</feature>
<dbReference type="EMBL" id="JACBZS010000001">
    <property type="protein sequence ID" value="NYI72526.1"/>
    <property type="molecule type" value="Genomic_DNA"/>
</dbReference>
<feature type="region of interest" description="Disordered" evidence="1">
    <location>
        <begin position="33"/>
        <end position="92"/>
    </location>
</feature>
<comment type="caution">
    <text evidence="2">The sequence shown here is derived from an EMBL/GenBank/DDBJ whole genome shotgun (WGS) entry which is preliminary data.</text>
</comment>
<keyword evidence="3" id="KW-1185">Reference proteome</keyword>
<reference evidence="2 3" key="1">
    <citation type="submission" date="2020-07" db="EMBL/GenBank/DDBJ databases">
        <title>Sequencing the genomes of 1000 actinobacteria strains.</title>
        <authorList>
            <person name="Klenk H.-P."/>
        </authorList>
    </citation>
    <scope>NUCLEOTIDE SEQUENCE [LARGE SCALE GENOMIC DNA]</scope>
    <source>
        <strain evidence="2 3">DSM 103164</strain>
    </source>
</reference>
<feature type="compositionally biased region" description="Pro residues" evidence="1">
    <location>
        <begin position="37"/>
        <end position="72"/>
    </location>
</feature>
<accession>A0A7Z0DBY4</accession>
<evidence type="ECO:0000313" key="3">
    <source>
        <dbReference type="Proteomes" id="UP000527616"/>
    </source>
</evidence>
<organism evidence="2 3">
    <name type="scientific">Naumannella cuiyingiana</name>
    <dbReference type="NCBI Taxonomy" id="1347891"/>
    <lineage>
        <taxon>Bacteria</taxon>
        <taxon>Bacillati</taxon>
        <taxon>Actinomycetota</taxon>
        <taxon>Actinomycetes</taxon>
        <taxon>Propionibacteriales</taxon>
        <taxon>Propionibacteriaceae</taxon>
        <taxon>Naumannella</taxon>
    </lineage>
</organism>
<dbReference type="AlphaFoldDB" id="A0A7Z0DBY4"/>
<proteinExistence type="predicted"/>
<dbReference type="RefSeq" id="WP_179446183.1">
    <property type="nucleotide sequence ID" value="NZ_JACBZS010000001.1"/>
</dbReference>
<evidence type="ECO:0000256" key="1">
    <source>
        <dbReference type="SAM" id="MobiDB-lite"/>
    </source>
</evidence>